<dbReference type="Gene3D" id="3.30.160.60">
    <property type="entry name" value="Classic Zinc Finger"/>
    <property type="match status" value="3"/>
</dbReference>
<feature type="compositionally biased region" description="Low complexity" evidence="6">
    <location>
        <begin position="114"/>
        <end position="128"/>
    </location>
</feature>
<evidence type="ECO:0000256" key="1">
    <source>
        <dbReference type="ARBA" id="ARBA00022723"/>
    </source>
</evidence>
<gene>
    <name evidence="8" type="ORF">EC973_007941</name>
</gene>
<evidence type="ECO:0000256" key="2">
    <source>
        <dbReference type="ARBA" id="ARBA00022737"/>
    </source>
</evidence>
<organism evidence="8 9">
    <name type="scientific">Apophysomyces ossiformis</name>
    <dbReference type="NCBI Taxonomy" id="679940"/>
    <lineage>
        <taxon>Eukaryota</taxon>
        <taxon>Fungi</taxon>
        <taxon>Fungi incertae sedis</taxon>
        <taxon>Mucoromycota</taxon>
        <taxon>Mucoromycotina</taxon>
        <taxon>Mucoromycetes</taxon>
        <taxon>Mucorales</taxon>
        <taxon>Mucorineae</taxon>
        <taxon>Mucoraceae</taxon>
        <taxon>Apophysomyces</taxon>
    </lineage>
</organism>
<keyword evidence="2" id="KW-0677">Repeat</keyword>
<dbReference type="FunFam" id="3.30.160.60:FF:000624">
    <property type="entry name" value="zinc finger protein 697"/>
    <property type="match status" value="1"/>
</dbReference>
<dbReference type="FunFam" id="3.30.160.60:FF:002343">
    <property type="entry name" value="Zinc finger protein 33A"/>
    <property type="match status" value="1"/>
</dbReference>
<comment type="caution">
    <text evidence="8">The sequence shown here is derived from an EMBL/GenBank/DDBJ whole genome shotgun (WGS) entry which is preliminary data.</text>
</comment>
<dbReference type="GO" id="GO:0008270">
    <property type="term" value="F:zinc ion binding"/>
    <property type="evidence" value="ECO:0007669"/>
    <property type="project" value="UniProtKB-KW"/>
</dbReference>
<feature type="compositionally biased region" description="Basic and acidic residues" evidence="6">
    <location>
        <begin position="94"/>
        <end position="107"/>
    </location>
</feature>
<keyword evidence="1" id="KW-0479">Metal-binding</keyword>
<evidence type="ECO:0000256" key="3">
    <source>
        <dbReference type="ARBA" id="ARBA00022771"/>
    </source>
</evidence>
<dbReference type="PANTHER" id="PTHR23235">
    <property type="entry name" value="KRUEPPEL-LIKE TRANSCRIPTION FACTOR"/>
    <property type="match status" value="1"/>
</dbReference>
<evidence type="ECO:0000313" key="8">
    <source>
        <dbReference type="EMBL" id="KAF7727166.1"/>
    </source>
</evidence>
<evidence type="ECO:0000256" key="6">
    <source>
        <dbReference type="SAM" id="MobiDB-lite"/>
    </source>
</evidence>
<evidence type="ECO:0000259" key="7">
    <source>
        <dbReference type="PROSITE" id="PS50157"/>
    </source>
</evidence>
<dbReference type="AlphaFoldDB" id="A0A8H7BLP1"/>
<keyword evidence="9" id="KW-1185">Reference proteome</keyword>
<dbReference type="SMART" id="SM00355">
    <property type="entry name" value="ZnF_C2H2"/>
    <property type="match status" value="2"/>
</dbReference>
<feature type="domain" description="C2H2-type" evidence="7">
    <location>
        <begin position="49"/>
        <end position="79"/>
    </location>
</feature>
<proteinExistence type="predicted"/>
<evidence type="ECO:0000256" key="4">
    <source>
        <dbReference type="ARBA" id="ARBA00022833"/>
    </source>
</evidence>
<dbReference type="Proteomes" id="UP000605846">
    <property type="component" value="Unassembled WGS sequence"/>
</dbReference>
<feature type="domain" description="C2H2-type" evidence="7">
    <location>
        <begin position="19"/>
        <end position="48"/>
    </location>
</feature>
<dbReference type="InterPro" id="IPR013087">
    <property type="entry name" value="Znf_C2H2_type"/>
</dbReference>
<dbReference type="OrthoDB" id="654211at2759"/>
<dbReference type="EMBL" id="JABAYA010000063">
    <property type="protein sequence ID" value="KAF7727166.1"/>
    <property type="molecule type" value="Genomic_DNA"/>
</dbReference>
<feature type="region of interest" description="Disordered" evidence="6">
    <location>
        <begin position="94"/>
        <end position="148"/>
    </location>
</feature>
<evidence type="ECO:0000256" key="5">
    <source>
        <dbReference type="PROSITE-ProRule" id="PRU00042"/>
    </source>
</evidence>
<dbReference type="PROSITE" id="PS00028">
    <property type="entry name" value="ZINC_FINGER_C2H2_1"/>
    <property type="match status" value="2"/>
</dbReference>
<keyword evidence="4" id="KW-0862">Zinc</keyword>
<sequence length="183" mass="20746">MYRSALKVHLRTHSGERPHQCEFQDCGKSFSDSSSLARHRRIHTGKKPYKCHHPGCNKSFVRKAVLSQHQKVAHDSKRALLQWRSLNDMFFKKDTDTLPRSPSRDECLSEEESTGSSSSSASVSTIGSPIMWPSEEEEIDPNTTNTTTHIPELRTTKTIIPANIPCNDLHLFPSSTTYVFTFQ</sequence>
<name>A0A8H7BLP1_9FUNG</name>
<evidence type="ECO:0000313" key="9">
    <source>
        <dbReference type="Proteomes" id="UP000605846"/>
    </source>
</evidence>
<dbReference type="Pfam" id="PF00096">
    <property type="entry name" value="zf-C2H2"/>
    <property type="match status" value="2"/>
</dbReference>
<accession>A0A8H7BLP1</accession>
<dbReference type="InterPro" id="IPR036236">
    <property type="entry name" value="Znf_C2H2_sf"/>
</dbReference>
<dbReference type="PROSITE" id="PS50157">
    <property type="entry name" value="ZINC_FINGER_C2H2_2"/>
    <property type="match status" value="2"/>
</dbReference>
<dbReference type="GO" id="GO:0000978">
    <property type="term" value="F:RNA polymerase II cis-regulatory region sequence-specific DNA binding"/>
    <property type="evidence" value="ECO:0007669"/>
    <property type="project" value="TreeGrafter"/>
</dbReference>
<dbReference type="PANTHER" id="PTHR23235:SF120">
    <property type="entry name" value="KRUPPEL-LIKE FACTOR 15"/>
    <property type="match status" value="1"/>
</dbReference>
<protein>
    <recommendedName>
        <fullName evidence="7">C2H2-type domain-containing protein</fullName>
    </recommendedName>
</protein>
<dbReference type="SUPFAM" id="SSF57667">
    <property type="entry name" value="beta-beta-alpha zinc fingers"/>
    <property type="match status" value="2"/>
</dbReference>
<keyword evidence="3 5" id="KW-0863">Zinc-finger</keyword>
<reference evidence="8" key="1">
    <citation type="submission" date="2020-01" db="EMBL/GenBank/DDBJ databases">
        <title>Genome Sequencing of Three Apophysomyces-Like Fungal Strains Confirms a Novel Fungal Genus in the Mucoromycota with divergent Burkholderia-like Endosymbiotic Bacteria.</title>
        <authorList>
            <person name="Stajich J.E."/>
            <person name="Macias A.M."/>
            <person name="Carter-House D."/>
            <person name="Lovett B."/>
            <person name="Kasson L.R."/>
            <person name="Berry K."/>
            <person name="Grigoriev I."/>
            <person name="Chang Y."/>
            <person name="Spatafora J."/>
            <person name="Kasson M.T."/>
        </authorList>
    </citation>
    <scope>NUCLEOTIDE SEQUENCE</scope>
    <source>
        <strain evidence="8">NRRL A-21654</strain>
    </source>
</reference>
<dbReference type="GO" id="GO:0000981">
    <property type="term" value="F:DNA-binding transcription factor activity, RNA polymerase II-specific"/>
    <property type="evidence" value="ECO:0007669"/>
    <property type="project" value="TreeGrafter"/>
</dbReference>